<proteinExistence type="predicted"/>
<keyword evidence="1" id="KW-1133">Transmembrane helix</keyword>
<keyword evidence="3" id="KW-1185">Reference proteome</keyword>
<dbReference type="Proteomes" id="UP000828390">
    <property type="component" value="Unassembled WGS sequence"/>
</dbReference>
<name>A0A9D4DUZ9_DREPO</name>
<organism evidence="2 3">
    <name type="scientific">Dreissena polymorpha</name>
    <name type="common">Zebra mussel</name>
    <name type="synonym">Mytilus polymorpha</name>
    <dbReference type="NCBI Taxonomy" id="45954"/>
    <lineage>
        <taxon>Eukaryota</taxon>
        <taxon>Metazoa</taxon>
        <taxon>Spiralia</taxon>
        <taxon>Lophotrochozoa</taxon>
        <taxon>Mollusca</taxon>
        <taxon>Bivalvia</taxon>
        <taxon>Autobranchia</taxon>
        <taxon>Heteroconchia</taxon>
        <taxon>Euheterodonta</taxon>
        <taxon>Imparidentia</taxon>
        <taxon>Neoheterodontei</taxon>
        <taxon>Myida</taxon>
        <taxon>Dreissenoidea</taxon>
        <taxon>Dreissenidae</taxon>
        <taxon>Dreissena</taxon>
    </lineage>
</organism>
<protein>
    <submittedName>
        <fullName evidence="2">Uncharacterized protein</fullName>
    </submittedName>
</protein>
<dbReference type="AlphaFoldDB" id="A0A9D4DUZ9"/>
<gene>
    <name evidence="2" type="ORF">DPMN_169626</name>
</gene>
<dbReference type="EMBL" id="JAIWYP010000009">
    <property type="protein sequence ID" value="KAH3768414.1"/>
    <property type="molecule type" value="Genomic_DNA"/>
</dbReference>
<comment type="caution">
    <text evidence="2">The sequence shown here is derived from an EMBL/GenBank/DDBJ whole genome shotgun (WGS) entry which is preliminary data.</text>
</comment>
<evidence type="ECO:0000313" key="2">
    <source>
        <dbReference type="EMBL" id="KAH3768414.1"/>
    </source>
</evidence>
<reference evidence="2" key="2">
    <citation type="submission" date="2020-11" db="EMBL/GenBank/DDBJ databases">
        <authorList>
            <person name="McCartney M.A."/>
            <person name="Auch B."/>
            <person name="Kono T."/>
            <person name="Mallez S."/>
            <person name="Becker A."/>
            <person name="Gohl D.M."/>
            <person name="Silverstein K.A.T."/>
            <person name="Koren S."/>
            <person name="Bechman K.B."/>
            <person name="Herman A."/>
            <person name="Abrahante J.E."/>
            <person name="Garbe J."/>
        </authorList>
    </citation>
    <scope>NUCLEOTIDE SEQUENCE</scope>
    <source>
        <strain evidence="2">Duluth1</strain>
        <tissue evidence="2">Whole animal</tissue>
    </source>
</reference>
<evidence type="ECO:0000256" key="1">
    <source>
        <dbReference type="SAM" id="Phobius"/>
    </source>
</evidence>
<sequence length="101" mass="12053">MDVCYVTDCSLSGIDLDRFEEEEEAFEKKQSCIYRLLVATYFAIVARLVWACHRIWTIDYNLQIKRGLLFDVCHILRHWFTVNIMDDSEYMGQYLQILICT</sequence>
<keyword evidence="1" id="KW-0472">Membrane</keyword>
<feature type="transmembrane region" description="Helical" evidence="1">
    <location>
        <begin position="33"/>
        <end position="56"/>
    </location>
</feature>
<evidence type="ECO:0000313" key="3">
    <source>
        <dbReference type="Proteomes" id="UP000828390"/>
    </source>
</evidence>
<accession>A0A9D4DUZ9</accession>
<keyword evidence="1" id="KW-0812">Transmembrane</keyword>
<reference evidence="2" key="1">
    <citation type="journal article" date="2019" name="bioRxiv">
        <title>The Genome of the Zebra Mussel, Dreissena polymorpha: A Resource for Invasive Species Research.</title>
        <authorList>
            <person name="McCartney M.A."/>
            <person name="Auch B."/>
            <person name="Kono T."/>
            <person name="Mallez S."/>
            <person name="Zhang Y."/>
            <person name="Obille A."/>
            <person name="Becker A."/>
            <person name="Abrahante J.E."/>
            <person name="Garbe J."/>
            <person name="Badalamenti J.P."/>
            <person name="Herman A."/>
            <person name="Mangelson H."/>
            <person name="Liachko I."/>
            <person name="Sullivan S."/>
            <person name="Sone E.D."/>
            <person name="Koren S."/>
            <person name="Silverstein K.A.T."/>
            <person name="Beckman K.B."/>
            <person name="Gohl D.M."/>
        </authorList>
    </citation>
    <scope>NUCLEOTIDE SEQUENCE</scope>
    <source>
        <strain evidence="2">Duluth1</strain>
        <tissue evidence="2">Whole animal</tissue>
    </source>
</reference>